<reference evidence="2" key="1">
    <citation type="submission" date="2023-10" db="EMBL/GenBank/DDBJ databases">
        <title>Genome assemblies of two species of porcelain crab, Petrolisthes cinctipes and Petrolisthes manimaculis (Anomura: Porcellanidae).</title>
        <authorList>
            <person name="Angst P."/>
        </authorList>
    </citation>
    <scope>NUCLEOTIDE SEQUENCE</scope>
    <source>
        <strain evidence="2">PB745_01</strain>
        <tissue evidence="2">Gill</tissue>
    </source>
</reference>
<sequence>MPEEDQCRMCQERGGIVACGCEHLPQLLSPVTHPYNSDPTPRPVLTTFILLAQPPLPLLPVPRPPELSNPNNHTLLQPSTPQLYRDRGGSSSSNKQEKRHLRGVTSSALDRTRTPV</sequence>
<evidence type="ECO:0000313" key="2">
    <source>
        <dbReference type="EMBL" id="KAK3868883.1"/>
    </source>
</evidence>
<accession>A0AAE1KCK5</accession>
<comment type="caution">
    <text evidence="2">The sequence shown here is derived from an EMBL/GenBank/DDBJ whole genome shotgun (WGS) entry which is preliminary data.</text>
</comment>
<dbReference type="Proteomes" id="UP001286313">
    <property type="component" value="Unassembled WGS sequence"/>
</dbReference>
<dbReference type="AlphaFoldDB" id="A0AAE1KCK5"/>
<feature type="region of interest" description="Disordered" evidence="1">
    <location>
        <begin position="55"/>
        <end position="116"/>
    </location>
</feature>
<organism evidence="2 3">
    <name type="scientific">Petrolisthes cinctipes</name>
    <name type="common">Flat porcelain crab</name>
    <dbReference type="NCBI Taxonomy" id="88211"/>
    <lineage>
        <taxon>Eukaryota</taxon>
        <taxon>Metazoa</taxon>
        <taxon>Ecdysozoa</taxon>
        <taxon>Arthropoda</taxon>
        <taxon>Crustacea</taxon>
        <taxon>Multicrustacea</taxon>
        <taxon>Malacostraca</taxon>
        <taxon>Eumalacostraca</taxon>
        <taxon>Eucarida</taxon>
        <taxon>Decapoda</taxon>
        <taxon>Pleocyemata</taxon>
        <taxon>Anomura</taxon>
        <taxon>Galatheoidea</taxon>
        <taxon>Porcellanidae</taxon>
        <taxon>Petrolisthes</taxon>
    </lineage>
</organism>
<name>A0AAE1KCK5_PETCI</name>
<evidence type="ECO:0000313" key="3">
    <source>
        <dbReference type="Proteomes" id="UP001286313"/>
    </source>
</evidence>
<proteinExistence type="predicted"/>
<protein>
    <submittedName>
        <fullName evidence="2">Uncharacterized protein</fullName>
    </submittedName>
</protein>
<feature type="compositionally biased region" description="Pro residues" evidence="1">
    <location>
        <begin position="55"/>
        <end position="67"/>
    </location>
</feature>
<feature type="compositionally biased region" description="Polar residues" evidence="1">
    <location>
        <begin position="68"/>
        <end position="82"/>
    </location>
</feature>
<keyword evidence="3" id="KW-1185">Reference proteome</keyword>
<evidence type="ECO:0000256" key="1">
    <source>
        <dbReference type="SAM" id="MobiDB-lite"/>
    </source>
</evidence>
<dbReference type="EMBL" id="JAWQEG010002932">
    <property type="protein sequence ID" value="KAK3868883.1"/>
    <property type="molecule type" value="Genomic_DNA"/>
</dbReference>
<gene>
    <name evidence="2" type="ORF">Pcinc_025754</name>
</gene>